<sequence>WRRIIAQTFYTTWPQPILCPSAFQWRARKISSQPEKDTTEVQYIMSGVASEVDSDGRRLTRGSGLAKSLVNYSHGPLSCQMWGARWKEPSQRLRTALLFGGTQCGDGLGRRHIGLRWPQSILYPSVFQWRARKLSSQPEKDTTEVQYIMSSVASVEDSDGRRLTCGSGS</sequence>
<accession>A0A5K3FST1</accession>
<proteinExistence type="predicted"/>
<dbReference type="WBParaSite" id="MCU_011336-RA">
    <property type="protein sequence ID" value="MCU_011336-RA"/>
    <property type="gene ID" value="MCU_011336"/>
</dbReference>
<protein>
    <submittedName>
        <fullName evidence="1">Ig-like domain-containing protein</fullName>
    </submittedName>
</protein>
<reference evidence="1" key="1">
    <citation type="submission" date="2019-11" db="UniProtKB">
        <authorList>
            <consortium name="WormBaseParasite"/>
        </authorList>
    </citation>
    <scope>IDENTIFICATION</scope>
</reference>
<evidence type="ECO:0000313" key="1">
    <source>
        <dbReference type="WBParaSite" id="MCU_011336-RA"/>
    </source>
</evidence>
<dbReference type="AlphaFoldDB" id="A0A5K3FST1"/>
<organism evidence="1">
    <name type="scientific">Mesocestoides corti</name>
    <name type="common">Flatworm</name>
    <dbReference type="NCBI Taxonomy" id="53468"/>
    <lineage>
        <taxon>Eukaryota</taxon>
        <taxon>Metazoa</taxon>
        <taxon>Spiralia</taxon>
        <taxon>Lophotrochozoa</taxon>
        <taxon>Platyhelminthes</taxon>
        <taxon>Cestoda</taxon>
        <taxon>Eucestoda</taxon>
        <taxon>Cyclophyllidea</taxon>
        <taxon>Mesocestoididae</taxon>
        <taxon>Mesocestoides</taxon>
    </lineage>
</organism>
<name>A0A5K3FST1_MESCO</name>